<proteinExistence type="inferred from homology"/>
<evidence type="ECO:0000313" key="13">
    <source>
        <dbReference type="WBParaSite" id="Minc3s02810g31653"/>
    </source>
</evidence>
<comment type="similarity">
    <text evidence="2">Belongs to the poly(A) polymerase family.</text>
</comment>
<evidence type="ECO:0000256" key="4">
    <source>
        <dbReference type="ARBA" id="ARBA00022664"/>
    </source>
</evidence>
<evidence type="ECO:0000313" key="12">
    <source>
        <dbReference type="Proteomes" id="UP000887563"/>
    </source>
</evidence>
<evidence type="ECO:0000256" key="2">
    <source>
        <dbReference type="ARBA" id="ARBA00010912"/>
    </source>
</evidence>
<dbReference type="GO" id="GO:0006397">
    <property type="term" value="P:mRNA processing"/>
    <property type="evidence" value="ECO:0007669"/>
    <property type="project" value="UniProtKB-KW"/>
</dbReference>
<dbReference type="SUPFAM" id="SSF81631">
    <property type="entry name" value="PAP/OAS1 substrate-binding domain"/>
    <property type="match status" value="1"/>
</dbReference>
<keyword evidence="7" id="KW-0067">ATP-binding</keyword>
<dbReference type="EC" id="2.7.7.19" evidence="3"/>
<evidence type="ECO:0000256" key="6">
    <source>
        <dbReference type="ARBA" id="ARBA00022741"/>
    </source>
</evidence>
<dbReference type="Pfam" id="PF04928">
    <property type="entry name" value="PAP_central"/>
    <property type="match status" value="1"/>
</dbReference>
<dbReference type="GO" id="GO:0005524">
    <property type="term" value="F:ATP binding"/>
    <property type="evidence" value="ECO:0007669"/>
    <property type="project" value="UniProtKB-KW"/>
</dbReference>
<dbReference type="GO" id="GO:0005634">
    <property type="term" value="C:nucleus"/>
    <property type="evidence" value="ECO:0007669"/>
    <property type="project" value="UniProtKB-SubCell"/>
</dbReference>
<evidence type="ECO:0000256" key="5">
    <source>
        <dbReference type="ARBA" id="ARBA00022679"/>
    </source>
</evidence>
<evidence type="ECO:0000256" key="10">
    <source>
        <dbReference type="SAM" id="Phobius"/>
    </source>
</evidence>
<evidence type="ECO:0000256" key="9">
    <source>
        <dbReference type="ARBA" id="ARBA00048830"/>
    </source>
</evidence>
<feature type="domain" description="Poly(A) polymerase central" evidence="11">
    <location>
        <begin position="10"/>
        <end position="70"/>
    </location>
</feature>
<keyword evidence="10" id="KW-1133">Transmembrane helix</keyword>
<dbReference type="PANTHER" id="PTHR10682:SF10">
    <property type="entry name" value="POLYNUCLEOTIDE ADENYLYLTRANSFERASE"/>
    <property type="match status" value="1"/>
</dbReference>
<keyword evidence="5" id="KW-0808">Transferase</keyword>
<comment type="catalytic activity">
    <reaction evidence="9">
        <text>RNA(n) + ATP = RNA(n)-3'-adenine ribonucleotide + diphosphate</text>
        <dbReference type="Rhea" id="RHEA:11332"/>
        <dbReference type="Rhea" id="RHEA-COMP:14527"/>
        <dbReference type="Rhea" id="RHEA-COMP:17347"/>
        <dbReference type="ChEBI" id="CHEBI:30616"/>
        <dbReference type="ChEBI" id="CHEBI:33019"/>
        <dbReference type="ChEBI" id="CHEBI:140395"/>
        <dbReference type="ChEBI" id="CHEBI:173115"/>
        <dbReference type="EC" id="2.7.7.19"/>
    </reaction>
</comment>
<keyword evidence="10" id="KW-0812">Transmembrane</keyword>
<sequence>MLEKNIWEIFSDLMRVVKYWAKQKGLYSNVFGYLSGTALILMTTKICLIYQSASLTFLVQRFFQIYSLWWVLVYLRRPSLFRNYFYNL</sequence>
<keyword evidence="4" id="KW-0507">mRNA processing</keyword>
<evidence type="ECO:0000256" key="7">
    <source>
        <dbReference type="ARBA" id="ARBA00022840"/>
    </source>
</evidence>
<feature type="transmembrane region" description="Helical" evidence="10">
    <location>
        <begin position="30"/>
        <end position="51"/>
    </location>
</feature>
<evidence type="ECO:0000256" key="1">
    <source>
        <dbReference type="ARBA" id="ARBA00004123"/>
    </source>
</evidence>
<organism evidence="12 13">
    <name type="scientific">Meloidogyne incognita</name>
    <name type="common">Southern root-knot nematode worm</name>
    <name type="synonym">Oxyuris incognita</name>
    <dbReference type="NCBI Taxonomy" id="6306"/>
    <lineage>
        <taxon>Eukaryota</taxon>
        <taxon>Metazoa</taxon>
        <taxon>Ecdysozoa</taxon>
        <taxon>Nematoda</taxon>
        <taxon>Chromadorea</taxon>
        <taxon>Rhabditida</taxon>
        <taxon>Tylenchina</taxon>
        <taxon>Tylenchomorpha</taxon>
        <taxon>Tylenchoidea</taxon>
        <taxon>Meloidogynidae</taxon>
        <taxon>Meloidogyninae</taxon>
        <taxon>Meloidogyne</taxon>
        <taxon>Meloidogyne incognita group</taxon>
    </lineage>
</organism>
<keyword evidence="6" id="KW-0547">Nucleotide-binding</keyword>
<dbReference type="WBParaSite" id="Minc3s02810g31653">
    <property type="protein sequence ID" value="Minc3s02810g31653"/>
    <property type="gene ID" value="Minc3s02810g31653"/>
</dbReference>
<reference evidence="13" key="1">
    <citation type="submission" date="2022-11" db="UniProtKB">
        <authorList>
            <consortium name="WormBaseParasite"/>
        </authorList>
    </citation>
    <scope>IDENTIFICATION</scope>
</reference>
<protein>
    <recommendedName>
        <fullName evidence="3">polynucleotide adenylyltransferase</fullName>
        <ecNumber evidence="3">2.7.7.19</ecNumber>
    </recommendedName>
</protein>
<keyword evidence="12" id="KW-1185">Reference proteome</keyword>
<evidence type="ECO:0000256" key="8">
    <source>
        <dbReference type="ARBA" id="ARBA00023242"/>
    </source>
</evidence>
<keyword evidence="8" id="KW-0539">Nucleus</keyword>
<keyword evidence="10" id="KW-0472">Membrane</keyword>
<dbReference type="GO" id="GO:1990817">
    <property type="term" value="F:poly(A) RNA polymerase activity"/>
    <property type="evidence" value="ECO:0007669"/>
    <property type="project" value="UniProtKB-EC"/>
</dbReference>
<comment type="subcellular location">
    <subcellularLocation>
        <location evidence="1">Nucleus</location>
    </subcellularLocation>
</comment>
<dbReference type="PANTHER" id="PTHR10682">
    <property type="entry name" value="POLY A POLYMERASE"/>
    <property type="match status" value="1"/>
</dbReference>
<dbReference type="Proteomes" id="UP000887563">
    <property type="component" value="Unplaced"/>
</dbReference>
<dbReference type="AlphaFoldDB" id="A0A914MZ76"/>
<feature type="transmembrane region" description="Helical" evidence="10">
    <location>
        <begin position="57"/>
        <end position="75"/>
    </location>
</feature>
<dbReference type="InterPro" id="IPR007012">
    <property type="entry name" value="PolA_pol_cen_dom"/>
</dbReference>
<dbReference type="Gene3D" id="1.10.1410.10">
    <property type="match status" value="1"/>
</dbReference>
<evidence type="ECO:0000259" key="11">
    <source>
        <dbReference type="Pfam" id="PF04928"/>
    </source>
</evidence>
<name>A0A914MZ76_MELIC</name>
<accession>A0A914MZ76</accession>
<evidence type="ECO:0000256" key="3">
    <source>
        <dbReference type="ARBA" id="ARBA00012388"/>
    </source>
</evidence>